<evidence type="ECO:0000313" key="2">
    <source>
        <dbReference type="EMBL" id="TFK79941.1"/>
    </source>
</evidence>
<feature type="transmembrane region" description="Helical" evidence="1">
    <location>
        <begin position="21"/>
        <end position="38"/>
    </location>
</feature>
<dbReference type="AlphaFoldDB" id="A0A5C3NRS0"/>
<dbReference type="EMBL" id="ML211888">
    <property type="protein sequence ID" value="TFK79941.1"/>
    <property type="molecule type" value="Genomic_DNA"/>
</dbReference>
<dbReference type="Proteomes" id="UP000308197">
    <property type="component" value="Unassembled WGS sequence"/>
</dbReference>
<keyword evidence="3" id="KW-1185">Reference proteome</keyword>
<feature type="transmembrane region" description="Helical" evidence="1">
    <location>
        <begin position="44"/>
        <end position="63"/>
    </location>
</feature>
<sequence>MAHSNIAPSATKRSRADLPPFILAGLLMATIFHSIASLSFPQAAYLLATLRVVLFGALTVNVVGRTATRSSLTPAQAALIQDIPLDIRTVMDRLGIEPDVKEYACC</sequence>
<keyword evidence="1" id="KW-0472">Membrane</keyword>
<dbReference type="InParanoid" id="A0A5C3NRS0"/>
<organism evidence="2 3">
    <name type="scientific">Polyporus arcularius HHB13444</name>
    <dbReference type="NCBI Taxonomy" id="1314778"/>
    <lineage>
        <taxon>Eukaryota</taxon>
        <taxon>Fungi</taxon>
        <taxon>Dikarya</taxon>
        <taxon>Basidiomycota</taxon>
        <taxon>Agaricomycotina</taxon>
        <taxon>Agaricomycetes</taxon>
        <taxon>Polyporales</taxon>
        <taxon>Polyporaceae</taxon>
        <taxon>Polyporus</taxon>
    </lineage>
</organism>
<accession>A0A5C3NRS0</accession>
<evidence type="ECO:0000256" key="1">
    <source>
        <dbReference type="SAM" id="Phobius"/>
    </source>
</evidence>
<protein>
    <submittedName>
        <fullName evidence="2">Uncharacterized protein</fullName>
    </submittedName>
</protein>
<keyword evidence="1" id="KW-0812">Transmembrane</keyword>
<name>A0A5C3NRS0_9APHY</name>
<reference evidence="2 3" key="1">
    <citation type="journal article" date="2019" name="Nat. Ecol. Evol.">
        <title>Megaphylogeny resolves global patterns of mushroom evolution.</title>
        <authorList>
            <person name="Varga T."/>
            <person name="Krizsan K."/>
            <person name="Foldi C."/>
            <person name="Dima B."/>
            <person name="Sanchez-Garcia M."/>
            <person name="Sanchez-Ramirez S."/>
            <person name="Szollosi G.J."/>
            <person name="Szarkandi J.G."/>
            <person name="Papp V."/>
            <person name="Albert L."/>
            <person name="Andreopoulos W."/>
            <person name="Angelini C."/>
            <person name="Antonin V."/>
            <person name="Barry K.W."/>
            <person name="Bougher N.L."/>
            <person name="Buchanan P."/>
            <person name="Buyck B."/>
            <person name="Bense V."/>
            <person name="Catcheside P."/>
            <person name="Chovatia M."/>
            <person name="Cooper J."/>
            <person name="Damon W."/>
            <person name="Desjardin D."/>
            <person name="Finy P."/>
            <person name="Geml J."/>
            <person name="Haridas S."/>
            <person name="Hughes K."/>
            <person name="Justo A."/>
            <person name="Karasinski D."/>
            <person name="Kautmanova I."/>
            <person name="Kiss B."/>
            <person name="Kocsube S."/>
            <person name="Kotiranta H."/>
            <person name="LaButti K.M."/>
            <person name="Lechner B.E."/>
            <person name="Liimatainen K."/>
            <person name="Lipzen A."/>
            <person name="Lukacs Z."/>
            <person name="Mihaltcheva S."/>
            <person name="Morgado L.N."/>
            <person name="Niskanen T."/>
            <person name="Noordeloos M.E."/>
            <person name="Ohm R.A."/>
            <person name="Ortiz-Santana B."/>
            <person name="Ovrebo C."/>
            <person name="Racz N."/>
            <person name="Riley R."/>
            <person name="Savchenko A."/>
            <person name="Shiryaev A."/>
            <person name="Soop K."/>
            <person name="Spirin V."/>
            <person name="Szebenyi C."/>
            <person name="Tomsovsky M."/>
            <person name="Tulloss R.E."/>
            <person name="Uehling J."/>
            <person name="Grigoriev I.V."/>
            <person name="Vagvolgyi C."/>
            <person name="Papp T."/>
            <person name="Martin F.M."/>
            <person name="Miettinen O."/>
            <person name="Hibbett D.S."/>
            <person name="Nagy L.G."/>
        </authorList>
    </citation>
    <scope>NUCLEOTIDE SEQUENCE [LARGE SCALE GENOMIC DNA]</scope>
    <source>
        <strain evidence="2 3">HHB13444</strain>
    </source>
</reference>
<keyword evidence="1" id="KW-1133">Transmembrane helix</keyword>
<feature type="non-terminal residue" evidence="2">
    <location>
        <position position="106"/>
    </location>
</feature>
<proteinExistence type="predicted"/>
<gene>
    <name evidence="2" type="ORF">K466DRAFT_504743</name>
</gene>
<evidence type="ECO:0000313" key="3">
    <source>
        <dbReference type="Proteomes" id="UP000308197"/>
    </source>
</evidence>